<comment type="caution">
    <text evidence="1">The sequence shown here is derived from an EMBL/GenBank/DDBJ whole genome shotgun (WGS) entry which is preliminary data.</text>
</comment>
<organism evidence="1 2">
    <name type="scientific">Basidiobolus meristosporus CBS 931.73</name>
    <dbReference type="NCBI Taxonomy" id="1314790"/>
    <lineage>
        <taxon>Eukaryota</taxon>
        <taxon>Fungi</taxon>
        <taxon>Fungi incertae sedis</taxon>
        <taxon>Zoopagomycota</taxon>
        <taxon>Entomophthoromycotina</taxon>
        <taxon>Basidiobolomycetes</taxon>
        <taxon>Basidiobolales</taxon>
        <taxon>Basidiobolaceae</taxon>
        <taxon>Basidiobolus</taxon>
    </lineage>
</organism>
<sequence>MLGGTTSRLATEDHIKDLPVLAHQHLRELIIPLFISTSMTQTRTEETTPNWVINSVPGVRLLLDLLLFAAGLIQAFWQYFHQVKRHATLTSTIHPTYSSLNDQSPLGVVEKSPDYALEVVEKSRDYTLVDIRPVPIQEKRPTAIPFMSYAQSVWSVDNRILGQLRQLEQAQSYLFRSINLLIDSHEGLEDVEELVETLSWEDDLSNISKANPAHLLMHRAQES</sequence>
<accession>A0A1Y1X0D7</accession>
<dbReference type="InParanoid" id="A0A1Y1X0D7"/>
<proteinExistence type="predicted"/>
<name>A0A1Y1X0D7_9FUNG</name>
<protein>
    <submittedName>
        <fullName evidence="1">Uncharacterized protein</fullName>
    </submittedName>
</protein>
<evidence type="ECO:0000313" key="1">
    <source>
        <dbReference type="EMBL" id="ORX78906.1"/>
    </source>
</evidence>
<dbReference type="EMBL" id="MCFE01000805">
    <property type="protein sequence ID" value="ORX78906.1"/>
    <property type="molecule type" value="Genomic_DNA"/>
</dbReference>
<dbReference type="AlphaFoldDB" id="A0A1Y1X0D7"/>
<gene>
    <name evidence="1" type="ORF">K493DRAFT_102084</name>
</gene>
<evidence type="ECO:0000313" key="2">
    <source>
        <dbReference type="Proteomes" id="UP000193498"/>
    </source>
</evidence>
<keyword evidence="2" id="KW-1185">Reference proteome</keyword>
<reference evidence="1 2" key="1">
    <citation type="submission" date="2016-07" db="EMBL/GenBank/DDBJ databases">
        <title>Pervasive Adenine N6-methylation of Active Genes in Fungi.</title>
        <authorList>
            <consortium name="DOE Joint Genome Institute"/>
            <person name="Mondo S.J."/>
            <person name="Dannebaum R.O."/>
            <person name="Kuo R.C."/>
            <person name="Labutti K."/>
            <person name="Haridas S."/>
            <person name="Kuo A."/>
            <person name="Salamov A."/>
            <person name="Ahrendt S.R."/>
            <person name="Lipzen A."/>
            <person name="Sullivan W."/>
            <person name="Andreopoulos W.B."/>
            <person name="Clum A."/>
            <person name="Lindquist E."/>
            <person name="Daum C."/>
            <person name="Ramamoorthy G.K."/>
            <person name="Gryganskyi A."/>
            <person name="Culley D."/>
            <person name="Magnuson J.K."/>
            <person name="James T.Y."/>
            <person name="O'Malley M.A."/>
            <person name="Stajich J.E."/>
            <person name="Spatafora J.W."/>
            <person name="Visel A."/>
            <person name="Grigoriev I.V."/>
        </authorList>
    </citation>
    <scope>NUCLEOTIDE SEQUENCE [LARGE SCALE GENOMIC DNA]</scope>
    <source>
        <strain evidence="1 2">CBS 931.73</strain>
    </source>
</reference>
<dbReference type="Proteomes" id="UP000193498">
    <property type="component" value="Unassembled WGS sequence"/>
</dbReference>